<evidence type="ECO:0000313" key="2">
    <source>
        <dbReference type="Proteomes" id="UP000662857"/>
    </source>
</evidence>
<reference evidence="1" key="1">
    <citation type="submission" date="2021-02" db="EMBL/GenBank/DDBJ databases">
        <title>Natrosporangium hydrolyticum gen. nov., sp. nov, a haloalkaliphilic actinobacterium from a soda solonchak soil.</title>
        <authorList>
            <person name="Sorokin D.Y."/>
            <person name="Khijniak T.V."/>
            <person name="Zakharycheva A.P."/>
            <person name="Boueva O.V."/>
            <person name="Ariskina E.V."/>
            <person name="Hahnke R.L."/>
            <person name="Bunk B."/>
            <person name="Sproer C."/>
            <person name="Schumann P."/>
            <person name="Evtushenko L.I."/>
            <person name="Kublanov I.V."/>
        </authorList>
    </citation>
    <scope>NUCLEOTIDE SEQUENCE</scope>
    <source>
        <strain evidence="1">DSM 106523</strain>
    </source>
</reference>
<dbReference type="Proteomes" id="UP000662857">
    <property type="component" value="Chromosome"/>
</dbReference>
<name>A0A895YE79_9ACTN</name>
<protein>
    <submittedName>
        <fullName evidence="1">Uncharacterized protein</fullName>
    </submittedName>
</protein>
<proteinExistence type="predicted"/>
<keyword evidence="2" id="KW-1185">Reference proteome</keyword>
<dbReference type="Gene3D" id="3.40.190.10">
    <property type="entry name" value="Periplasmic binding protein-like II"/>
    <property type="match status" value="1"/>
</dbReference>
<dbReference type="EMBL" id="CP070499">
    <property type="protein sequence ID" value="QSB12846.1"/>
    <property type="molecule type" value="Genomic_DNA"/>
</dbReference>
<dbReference type="RefSeq" id="WP_239674891.1">
    <property type="nucleotide sequence ID" value="NZ_CP070499.1"/>
</dbReference>
<sequence length="85" mass="8469">MRGLAEATTEPAAAADSLAVYNPPTDVDIAAAELELMAPYVGPAPIGGLERQRVAQMIATLEGAGAVPPGVTPGDVVAFDLLPGA</sequence>
<dbReference type="AlphaFoldDB" id="A0A895YE79"/>
<evidence type="ECO:0000313" key="1">
    <source>
        <dbReference type="EMBL" id="QSB12846.1"/>
    </source>
</evidence>
<gene>
    <name evidence="1" type="ORF">JQS43_14275</name>
</gene>
<organism evidence="1 2">
    <name type="scientific">Natronosporangium hydrolyticum</name>
    <dbReference type="NCBI Taxonomy" id="2811111"/>
    <lineage>
        <taxon>Bacteria</taxon>
        <taxon>Bacillati</taxon>
        <taxon>Actinomycetota</taxon>
        <taxon>Actinomycetes</taxon>
        <taxon>Micromonosporales</taxon>
        <taxon>Micromonosporaceae</taxon>
        <taxon>Natronosporangium</taxon>
    </lineage>
</organism>
<dbReference type="KEGG" id="nhy:JQS43_14275"/>
<accession>A0A895YE79</accession>